<evidence type="ECO:0000313" key="1">
    <source>
        <dbReference type="EMBL" id="GAA4350532.1"/>
    </source>
</evidence>
<sequence length="124" mass="13237">MPVPSSKAPHLLAWLFAWLLAVAGLVPGTAVAAARPEHAVAPAESLRGHAVPFNFEYFRPDVIAPEAAAVPGLLFVPPVCTPLPLSWAAAWPVAWLLSPLARPQPAIGRYRERLLRVSLSPNAP</sequence>
<accession>A0ABP8I3F0</accession>
<organism evidence="1 2">
    <name type="scientific">Hymenobacter saemangeumensis</name>
    <dbReference type="NCBI Taxonomy" id="1084522"/>
    <lineage>
        <taxon>Bacteria</taxon>
        <taxon>Pseudomonadati</taxon>
        <taxon>Bacteroidota</taxon>
        <taxon>Cytophagia</taxon>
        <taxon>Cytophagales</taxon>
        <taxon>Hymenobacteraceae</taxon>
        <taxon>Hymenobacter</taxon>
    </lineage>
</organism>
<keyword evidence="2" id="KW-1185">Reference proteome</keyword>
<gene>
    <name evidence="1" type="ORF">GCM10023185_08340</name>
</gene>
<name>A0ABP8I3F0_9BACT</name>
<proteinExistence type="predicted"/>
<reference evidence="2" key="1">
    <citation type="journal article" date="2019" name="Int. J. Syst. Evol. Microbiol.">
        <title>The Global Catalogue of Microorganisms (GCM) 10K type strain sequencing project: providing services to taxonomists for standard genome sequencing and annotation.</title>
        <authorList>
            <consortium name="The Broad Institute Genomics Platform"/>
            <consortium name="The Broad Institute Genome Sequencing Center for Infectious Disease"/>
            <person name="Wu L."/>
            <person name="Ma J."/>
        </authorList>
    </citation>
    <scope>NUCLEOTIDE SEQUENCE [LARGE SCALE GENOMIC DNA]</scope>
    <source>
        <strain evidence="2">JCM 17923</strain>
    </source>
</reference>
<dbReference type="EMBL" id="BAABGZ010000012">
    <property type="protein sequence ID" value="GAA4350532.1"/>
    <property type="molecule type" value="Genomic_DNA"/>
</dbReference>
<dbReference type="Proteomes" id="UP001501153">
    <property type="component" value="Unassembled WGS sequence"/>
</dbReference>
<evidence type="ECO:0000313" key="2">
    <source>
        <dbReference type="Proteomes" id="UP001501153"/>
    </source>
</evidence>
<protein>
    <submittedName>
        <fullName evidence="1">Uncharacterized protein</fullName>
    </submittedName>
</protein>
<comment type="caution">
    <text evidence="1">The sequence shown here is derived from an EMBL/GenBank/DDBJ whole genome shotgun (WGS) entry which is preliminary data.</text>
</comment>
<dbReference type="RefSeq" id="WP_345234119.1">
    <property type="nucleotide sequence ID" value="NZ_BAABGZ010000012.1"/>
</dbReference>